<keyword evidence="3" id="KW-0479">Metal-binding</keyword>
<dbReference type="Proteomes" id="UP001499951">
    <property type="component" value="Unassembled WGS sequence"/>
</dbReference>
<dbReference type="CDD" id="cd03426">
    <property type="entry name" value="NUDIX_CoAse_Nudt7"/>
    <property type="match status" value="1"/>
</dbReference>
<comment type="cofactor">
    <cofactor evidence="2">
        <name>Mg(2+)</name>
        <dbReference type="ChEBI" id="CHEBI:18420"/>
    </cofactor>
</comment>
<keyword evidence="4" id="KW-0378">Hydrolase</keyword>
<dbReference type="Gene3D" id="3.90.79.10">
    <property type="entry name" value="Nucleoside Triphosphate Pyrophosphohydrolase"/>
    <property type="match status" value="1"/>
</dbReference>
<accession>A0ABN1EV09</accession>
<evidence type="ECO:0000313" key="8">
    <source>
        <dbReference type="EMBL" id="GAA0575079.1"/>
    </source>
</evidence>
<keyword evidence="5" id="KW-0460">Magnesium</keyword>
<dbReference type="InterPro" id="IPR045121">
    <property type="entry name" value="CoAse"/>
</dbReference>
<evidence type="ECO:0000313" key="9">
    <source>
        <dbReference type="Proteomes" id="UP001499951"/>
    </source>
</evidence>
<sequence>MMDAGAFLNLETLRSRLYADPPSSEPKRSDFDLNPHVRPEGRRVLRLSAVLVPIVARAEPTVLFTRRSIALSRHAGQVSFPGGAADPVDTSPAATALRELQEETGIDPSFVTVAGYLDAYETVTGFSVLPVVGLVAEGFALAPDAREVDAIFEVPLAFLLDPANCREDKAEFKGSTRRFYVFEYESHYIWGATAAMLRALAGRLQ</sequence>
<gene>
    <name evidence="8" type="ORF">GCM10008942_24810</name>
</gene>
<dbReference type="RefSeq" id="WP_166935644.1">
    <property type="nucleotide sequence ID" value="NZ_BAAADD010000006.1"/>
</dbReference>
<comment type="caution">
    <text evidence="8">The sequence shown here is derived from an EMBL/GenBank/DDBJ whole genome shotgun (WGS) entry which is preliminary data.</text>
</comment>
<organism evidence="8 9">
    <name type="scientific">Rhizomicrobium electricum</name>
    <dbReference type="NCBI Taxonomy" id="480070"/>
    <lineage>
        <taxon>Bacteria</taxon>
        <taxon>Pseudomonadati</taxon>
        <taxon>Pseudomonadota</taxon>
        <taxon>Alphaproteobacteria</taxon>
        <taxon>Micropepsales</taxon>
        <taxon>Micropepsaceae</taxon>
        <taxon>Rhizomicrobium</taxon>
    </lineage>
</organism>
<dbReference type="Pfam" id="PF00293">
    <property type="entry name" value="NUDIX"/>
    <property type="match status" value="1"/>
</dbReference>
<reference evidence="8 9" key="1">
    <citation type="journal article" date="2019" name="Int. J. Syst. Evol. Microbiol.">
        <title>The Global Catalogue of Microorganisms (GCM) 10K type strain sequencing project: providing services to taxonomists for standard genome sequencing and annotation.</title>
        <authorList>
            <consortium name="The Broad Institute Genomics Platform"/>
            <consortium name="The Broad Institute Genome Sequencing Center for Infectious Disease"/>
            <person name="Wu L."/>
            <person name="Ma J."/>
        </authorList>
    </citation>
    <scope>NUCLEOTIDE SEQUENCE [LARGE SCALE GENOMIC DNA]</scope>
    <source>
        <strain evidence="8 9">JCM 15089</strain>
    </source>
</reference>
<protein>
    <submittedName>
        <fullName evidence="8">CoA pyrophosphatase</fullName>
    </submittedName>
</protein>
<evidence type="ECO:0000256" key="2">
    <source>
        <dbReference type="ARBA" id="ARBA00001946"/>
    </source>
</evidence>
<dbReference type="NCBIfam" id="NF007980">
    <property type="entry name" value="PRK10707.1"/>
    <property type="match status" value="1"/>
</dbReference>
<dbReference type="InterPro" id="IPR000086">
    <property type="entry name" value="NUDIX_hydrolase_dom"/>
</dbReference>
<keyword evidence="9" id="KW-1185">Reference proteome</keyword>
<proteinExistence type="predicted"/>
<dbReference type="EMBL" id="BAAADD010000006">
    <property type="protein sequence ID" value="GAA0575079.1"/>
    <property type="molecule type" value="Genomic_DNA"/>
</dbReference>
<evidence type="ECO:0000256" key="5">
    <source>
        <dbReference type="ARBA" id="ARBA00022842"/>
    </source>
</evidence>
<dbReference type="PANTHER" id="PTHR12992">
    <property type="entry name" value="NUDIX HYDROLASE"/>
    <property type="match status" value="1"/>
</dbReference>
<name>A0ABN1EV09_9PROT</name>
<comment type="cofactor">
    <cofactor evidence="1">
        <name>Mn(2+)</name>
        <dbReference type="ChEBI" id="CHEBI:29035"/>
    </cofactor>
</comment>
<keyword evidence="6" id="KW-0464">Manganese</keyword>
<dbReference type="SUPFAM" id="SSF55811">
    <property type="entry name" value="Nudix"/>
    <property type="match status" value="1"/>
</dbReference>
<dbReference type="InterPro" id="IPR015797">
    <property type="entry name" value="NUDIX_hydrolase-like_dom_sf"/>
</dbReference>
<dbReference type="PROSITE" id="PS51462">
    <property type="entry name" value="NUDIX"/>
    <property type="match status" value="1"/>
</dbReference>
<feature type="domain" description="Nudix hydrolase" evidence="7">
    <location>
        <begin position="45"/>
        <end position="180"/>
    </location>
</feature>
<dbReference type="PANTHER" id="PTHR12992:SF11">
    <property type="entry name" value="MITOCHONDRIAL COENZYME A DIPHOSPHATASE NUDT8"/>
    <property type="match status" value="1"/>
</dbReference>
<evidence type="ECO:0000256" key="3">
    <source>
        <dbReference type="ARBA" id="ARBA00022723"/>
    </source>
</evidence>
<evidence type="ECO:0000256" key="6">
    <source>
        <dbReference type="ARBA" id="ARBA00023211"/>
    </source>
</evidence>
<evidence type="ECO:0000256" key="1">
    <source>
        <dbReference type="ARBA" id="ARBA00001936"/>
    </source>
</evidence>
<evidence type="ECO:0000256" key="4">
    <source>
        <dbReference type="ARBA" id="ARBA00022801"/>
    </source>
</evidence>
<evidence type="ECO:0000259" key="7">
    <source>
        <dbReference type="PROSITE" id="PS51462"/>
    </source>
</evidence>